<feature type="compositionally biased region" description="Low complexity" evidence="1">
    <location>
        <begin position="235"/>
        <end position="247"/>
    </location>
</feature>
<dbReference type="Proteomes" id="UP000298061">
    <property type="component" value="Unassembled WGS sequence"/>
</dbReference>
<keyword evidence="4" id="KW-1185">Reference proteome</keyword>
<proteinExistence type="predicted"/>
<feature type="domain" description="WH2" evidence="2">
    <location>
        <begin position="2"/>
        <end position="19"/>
    </location>
</feature>
<dbReference type="PROSITE" id="PS51082">
    <property type="entry name" value="WH2"/>
    <property type="match status" value="1"/>
</dbReference>
<dbReference type="STRING" id="135208.A0A4Z0A6N4"/>
<evidence type="ECO:0000313" key="4">
    <source>
        <dbReference type="Proteomes" id="UP000298061"/>
    </source>
</evidence>
<dbReference type="InterPro" id="IPR003124">
    <property type="entry name" value="WH2_dom"/>
</dbReference>
<feature type="compositionally biased region" description="Pro residues" evidence="1">
    <location>
        <begin position="108"/>
        <end position="187"/>
    </location>
</feature>
<reference evidence="3 4" key="1">
    <citation type="submission" date="2019-02" db="EMBL/GenBank/DDBJ databases">
        <title>Genome sequencing of the rare red list fungi Hericium alpestre (H. flagellum).</title>
        <authorList>
            <person name="Buettner E."/>
            <person name="Kellner H."/>
        </authorList>
    </citation>
    <scope>NUCLEOTIDE SEQUENCE [LARGE SCALE GENOMIC DNA]</scope>
    <source>
        <strain evidence="3 4">DSM 108284</strain>
    </source>
</reference>
<sequence length="401" mass="40606">MASSELLKQIQSGRKLRKAETNDRSAPAVAVDGPKGGAGPRMGGGGGGGGGGVTPPVAATGGPGPPQLGALFAGGMPKLKPAGHNNLAKAPALGKPPSIPKRDAPSPKSSPAPTPPPPPGRPPPRQAVPPPAPPSAPSLPGRAPPKSPASNSLPPPRRPAPPPRPTSPPHSRPPPAIPPRAGSPPSRPASTSTHSRQAPSIPPRQNGHPPAPPARKAPGPPTLPGRAPPPPPVRPVSSVPAVPARAVPTPPPRKVPTNGAATPSPPAEGPGARGAPPVAQQQREGSVQPEEPQGVYERFLAGEAVSDDEEDFDPHAVSLPAGDEDDDRMDSPEPQDAGDLEVEGDSDTAGLYADLSASARSSATAPLLLAHLTDESASPLTRRRYKRLVSGQQQRRRARVA</sequence>
<evidence type="ECO:0000259" key="2">
    <source>
        <dbReference type="PROSITE" id="PS51082"/>
    </source>
</evidence>
<dbReference type="EMBL" id="SFCI01000084">
    <property type="protein sequence ID" value="TFY82716.1"/>
    <property type="molecule type" value="Genomic_DNA"/>
</dbReference>
<feature type="compositionally biased region" description="Acidic residues" evidence="1">
    <location>
        <begin position="336"/>
        <end position="346"/>
    </location>
</feature>
<evidence type="ECO:0000313" key="3">
    <source>
        <dbReference type="EMBL" id="TFY82716.1"/>
    </source>
</evidence>
<dbReference type="AlphaFoldDB" id="A0A4Z0A6N4"/>
<feature type="compositionally biased region" description="Pro residues" evidence="1">
    <location>
        <begin position="209"/>
        <end position="234"/>
    </location>
</feature>
<gene>
    <name evidence="3" type="ORF">EWM64_g1300</name>
</gene>
<dbReference type="GO" id="GO:0003779">
    <property type="term" value="F:actin binding"/>
    <property type="evidence" value="ECO:0007669"/>
    <property type="project" value="InterPro"/>
</dbReference>
<comment type="caution">
    <text evidence="3">The sequence shown here is derived from an EMBL/GenBank/DDBJ whole genome shotgun (WGS) entry which is preliminary data.</text>
</comment>
<dbReference type="OrthoDB" id="2430277at2759"/>
<accession>A0A4Z0A6N4</accession>
<protein>
    <recommendedName>
        <fullName evidence="2">WH2 domain-containing protein</fullName>
    </recommendedName>
</protein>
<dbReference type="PRINTS" id="PR01217">
    <property type="entry name" value="PRICHEXTENSN"/>
</dbReference>
<feature type="compositionally biased region" description="Gly residues" evidence="1">
    <location>
        <begin position="34"/>
        <end position="53"/>
    </location>
</feature>
<dbReference type="Pfam" id="PF02205">
    <property type="entry name" value="WH2"/>
    <property type="match status" value="1"/>
</dbReference>
<feature type="region of interest" description="Disordered" evidence="1">
    <location>
        <begin position="371"/>
        <end position="401"/>
    </location>
</feature>
<organism evidence="3 4">
    <name type="scientific">Hericium alpestre</name>
    <dbReference type="NCBI Taxonomy" id="135208"/>
    <lineage>
        <taxon>Eukaryota</taxon>
        <taxon>Fungi</taxon>
        <taxon>Dikarya</taxon>
        <taxon>Basidiomycota</taxon>
        <taxon>Agaricomycotina</taxon>
        <taxon>Agaricomycetes</taxon>
        <taxon>Russulales</taxon>
        <taxon>Hericiaceae</taxon>
        <taxon>Hericium</taxon>
    </lineage>
</organism>
<feature type="region of interest" description="Disordered" evidence="1">
    <location>
        <begin position="1"/>
        <end position="349"/>
    </location>
</feature>
<name>A0A4Z0A6N4_9AGAM</name>
<evidence type="ECO:0000256" key="1">
    <source>
        <dbReference type="SAM" id="MobiDB-lite"/>
    </source>
</evidence>